<dbReference type="InterPro" id="IPR027417">
    <property type="entry name" value="P-loop_NTPase"/>
</dbReference>
<dbReference type="AlphaFoldDB" id="A0A7S4N7G8"/>
<evidence type="ECO:0000313" key="5">
    <source>
        <dbReference type="EMBL" id="CAE2269329.1"/>
    </source>
</evidence>
<feature type="compositionally biased region" description="Basic residues" evidence="3">
    <location>
        <begin position="97"/>
        <end position="109"/>
    </location>
</feature>
<dbReference type="InterPro" id="IPR003960">
    <property type="entry name" value="ATPase_AAA_CS"/>
</dbReference>
<protein>
    <recommendedName>
        <fullName evidence="4">AAA+ ATPase domain-containing protein</fullName>
    </recommendedName>
</protein>
<dbReference type="EMBL" id="HBKQ01044985">
    <property type="protein sequence ID" value="CAE2269329.1"/>
    <property type="molecule type" value="Transcribed_RNA"/>
</dbReference>
<organism evidence="5">
    <name type="scientific">Odontella aurita</name>
    <dbReference type="NCBI Taxonomy" id="265563"/>
    <lineage>
        <taxon>Eukaryota</taxon>
        <taxon>Sar</taxon>
        <taxon>Stramenopiles</taxon>
        <taxon>Ochrophyta</taxon>
        <taxon>Bacillariophyta</taxon>
        <taxon>Mediophyceae</taxon>
        <taxon>Biddulphiophycidae</taxon>
        <taxon>Eupodiscales</taxon>
        <taxon>Odontellaceae</taxon>
        <taxon>Odontella</taxon>
    </lineage>
</organism>
<dbReference type="PROSITE" id="PS00674">
    <property type="entry name" value="AAA"/>
    <property type="match status" value="1"/>
</dbReference>
<dbReference type="GO" id="GO:0016887">
    <property type="term" value="F:ATP hydrolysis activity"/>
    <property type="evidence" value="ECO:0007669"/>
    <property type="project" value="InterPro"/>
</dbReference>
<accession>A0A7S4N7G8</accession>
<dbReference type="GO" id="GO:0005829">
    <property type="term" value="C:cytosol"/>
    <property type="evidence" value="ECO:0007669"/>
    <property type="project" value="TreeGrafter"/>
</dbReference>
<dbReference type="GO" id="GO:0005524">
    <property type="term" value="F:ATP binding"/>
    <property type="evidence" value="ECO:0007669"/>
    <property type="project" value="UniProtKB-KW"/>
</dbReference>
<dbReference type="Gene3D" id="1.10.8.60">
    <property type="match status" value="1"/>
</dbReference>
<feature type="region of interest" description="Disordered" evidence="3">
    <location>
        <begin position="28"/>
        <end position="64"/>
    </location>
</feature>
<feature type="domain" description="AAA+ ATPase" evidence="4">
    <location>
        <begin position="769"/>
        <end position="948"/>
    </location>
</feature>
<feature type="region of interest" description="Disordered" evidence="3">
    <location>
        <begin position="89"/>
        <end position="112"/>
    </location>
</feature>
<keyword evidence="2" id="KW-0067">ATP-binding</keyword>
<gene>
    <name evidence="5" type="ORF">OAUR00152_LOCUS31017</name>
</gene>
<dbReference type="SMART" id="SM00382">
    <property type="entry name" value="AAA"/>
    <property type="match status" value="1"/>
</dbReference>
<dbReference type="InterPro" id="IPR003959">
    <property type="entry name" value="ATPase_AAA_core"/>
</dbReference>
<feature type="compositionally biased region" description="Basic residues" evidence="3">
    <location>
        <begin position="178"/>
        <end position="189"/>
    </location>
</feature>
<evidence type="ECO:0000256" key="3">
    <source>
        <dbReference type="SAM" id="MobiDB-lite"/>
    </source>
</evidence>
<dbReference type="SUPFAM" id="SSF52540">
    <property type="entry name" value="P-loop containing nucleoside triphosphate hydrolases"/>
    <property type="match status" value="1"/>
</dbReference>
<name>A0A7S4N7G8_9STRA</name>
<dbReference type="PANTHER" id="PTHR23077:SF9">
    <property type="entry name" value="PEROXISOMAL ATPASE PEX6"/>
    <property type="match status" value="1"/>
</dbReference>
<evidence type="ECO:0000259" key="4">
    <source>
        <dbReference type="SMART" id="SM00382"/>
    </source>
</evidence>
<keyword evidence="1" id="KW-0547">Nucleotide-binding</keyword>
<dbReference type="Pfam" id="PF09336">
    <property type="entry name" value="Vps4_C"/>
    <property type="match status" value="1"/>
</dbReference>
<dbReference type="InterPro" id="IPR003593">
    <property type="entry name" value="AAA+_ATPase"/>
</dbReference>
<proteinExistence type="predicted"/>
<evidence type="ECO:0000256" key="1">
    <source>
        <dbReference type="ARBA" id="ARBA00022741"/>
    </source>
</evidence>
<dbReference type="InterPro" id="IPR050168">
    <property type="entry name" value="AAA_ATPase_domain"/>
</dbReference>
<dbReference type="Pfam" id="PF00004">
    <property type="entry name" value="AAA"/>
    <property type="match status" value="1"/>
</dbReference>
<dbReference type="GO" id="GO:0005778">
    <property type="term" value="C:peroxisomal membrane"/>
    <property type="evidence" value="ECO:0007669"/>
    <property type="project" value="TreeGrafter"/>
</dbReference>
<sequence length="1091" mass="117544">MDCSTSEPEVHASGSGRLLTISDFCRRGSSNDGGRKRSPLPLSDHSDVSRASWRGSGEAEGGSPVQVQILSSCPLADMKFGRRLRGSVGRADVTGRDRKRRGRRRRRVGERRSVRGDELATVYAESVDLLAEMEVFEGQICSLRHTSDCHDCWAPVILRLLPPHFPADGDEDSDNGNHHRGKNSQRTRPTKLFVPPCVAASAGLFNFAPRHLRECARIRPVRATNDLFCSGPVVRYGTRVPSATRATLREIGVPNLDSVSGAFLEDIYVDSKHEYGKINQEDALRSFFRDSASKEGRPRLLAEGSVIGVPCCLPESRDCTQRQHQTRFYEVIRVEVTGTDCGGHYGALVEDTLGMSKHRNGPTLLSPPCYAISPDTELTLEGGQKSNQGESSSVRRLPQLSMVNSFFRSVFGMPKKSRGSGSYEVRVWGTGPNYEQGTDLNLHPATNRLANALLLPSLASSSYSPSDLVLHVIGTEDDHTQECLDSAADVAGMRILHVDGLAAFSYGYRTSHRDQSSPFPLTGGIGDKVSGLGFALDLALKSAPCVLHVSRFDRELTPGDDHDTRQDEEGRILACITNALRKSQCCRDFVGVRKEVVLGGGVSVALAPAVLVVLSTASPLRETGALSSFLTCEPIFVLRPDEAYARKLWRRSFEENKNENDNSFEEVKSHLLGRTAAEISFISQRYSAVMKVSCSISTNPSKLVGNIAINTEGGPSEGASGSSASKLANSLVPDIRWEDVGGLSHVRAEVTDAVELPLRYPHLFHSSSGRSGLLLFGPPGTGKTLVAKAVATECGLPFLSVKGPELLGSYVGESEANVRAAFAAAREAAAATVGRRLERGGMADSESAVGGCAILFFDELDSLAPRRGGVGDGGGVMERVVATLLGELDGTTSTDGSDSSCQTASELGRAVSKGSVFVIGATNRPDLLDPSLLRPGRFDRLVYLGPAQGKEDRVRILQAQTRKFRFQDGTDPEAALGCIVDSLPPALSGADLSAISKGALMRSLKRLCDEAEEEAFSSASSWLGEHDEDKLIEDRSKASLSVDSIITGWDEKRLQPVVTIEDFIAASKEVSPSVTEDDLVGYEGLRKQFCA</sequence>
<dbReference type="PANTHER" id="PTHR23077">
    <property type="entry name" value="AAA-FAMILY ATPASE"/>
    <property type="match status" value="1"/>
</dbReference>
<dbReference type="Gene3D" id="3.40.50.300">
    <property type="entry name" value="P-loop containing nucleotide triphosphate hydrolases"/>
    <property type="match status" value="1"/>
</dbReference>
<dbReference type="InterPro" id="IPR015415">
    <property type="entry name" value="Spast_Vps4_C"/>
</dbReference>
<reference evidence="5" key="1">
    <citation type="submission" date="2021-01" db="EMBL/GenBank/DDBJ databases">
        <authorList>
            <person name="Corre E."/>
            <person name="Pelletier E."/>
            <person name="Niang G."/>
            <person name="Scheremetjew M."/>
            <person name="Finn R."/>
            <person name="Kale V."/>
            <person name="Holt S."/>
            <person name="Cochrane G."/>
            <person name="Meng A."/>
            <person name="Brown T."/>
            <person name="Cohen L."/>
        </authorList>
    </citation>
    <scope>NUCLEOTIDE SEQUENCE</scope>
    <source>
        <strain evidence="5">Isolate 1302-5</strain>
    </source>
</reference>
<feature type="region of interest" description="Disordered" evidence="3">
    <location>
        <begin position="167"/>
        <end position="190"/>
    </location>
</feature>
<dbReference type="GO" id="GO:0016558">
    <property type="term" value="P:protein import into peroxisome matrix"/>
    <property type="evidence" value="ECO:0007669"/>
    <property type="project" value="TreeGrafter"/>
</dbReference>
<evidence type="ECO:0000256" key="2">
    <source>
        <dbReference type="ARBA" id="ARBA00022840"/>
    </source>
</evidence>